<dbReference type="PROSITE" id="PS00107">
    <property type="entry name" value="PROTEIN_KINASE_ATP"/>
    <property type="match status" value="1"/>
</dbReference>
<feature type="domain" description="Myosin motor" evidence="25">
    <location>
        <begin position="336"/>
        <end position="1052"/>
    </location>
</feature>
<feature type="region of interest" description="Disordered" evidence="23">
    <location>
        <begin position="1450"/>
        <end position="1498"/>
    </location>
</feature>
<evidence type="ECO:0000256" key="17">
    <source>
        <dbReference type="ARBA" id="ARBA00023273"/>
    </source>
</evidence>
<feature type="compositionally biased region" description="Basic and acidic residues" evidence="23">
    <location>
        <begin position="1728"/>
        <end position="1750"/>
    </location>
</feature>
<dbReference type="Proteomes" id="UP000749559">
    <property type="component" value="Unassembled WGS sequence"/>
</dbReference>
<evidence type="ECO:0000256" key="6">
    <source>
        <dbReference type="ARBA" id="ARBA00022527"/>
    </source>
</evidence>
<dbReference type="Gene3D" id="1.20.5.190">
    <property type="match status" value="2"/>
</dbReference>
<evidence type="ECO:0000256" key="7">
    <source>
        <dbReference type="ARBA" id="ARBA00022606"/>
    </source>
</evidence>
<dbReference type="PROSITE" id="PS00108">
    <property type="entry name" value="PROTEIN_KINASE_ST"/>
    <property type="match status" value="1"/>
</dbReference>
<feature type="region of interest" description="Disordered" evidence="23">
    <location>
        <begin position="1426"/>
        <end position="1445"/>
    </location>
</feature>
<dbReference type="Gene3D" id="1.20.58.530">
    <property type="match status" value="1"/>
</dbReference>
<feature type="compositionally biased region" description="Pro residues" evidence="23">
    <location>
        <begin position="1482"/>
        <end position="1494"/>
    </location>
</feature>
<dbReference type="InterPro" id="IPR000048">
    <property type="entry name" value="IQ_motif_EF-hand-BS"/>
</dbReference>
<keyword evidence="6" id="KW-0723">Serine/threonine-protein kinase</keyword>
<evidence type="ECO:0000256" key="11">
    <source>
        <dbReference type="ARBA" id="ARBA00022777"/>
    </source>
</evidence>
<dbReference type="CDD" id="cd23767">
    <property type="entry name" value="IQCD"/>
    <property type="match status" value="1"/>
</dbReference>
<dbReference type="GO" id="GO:0003779">
    <property type="term" value="F:actin binding"/>
    <property type="evidence" value="ECO:0007669"/>
    <property type="project" value="UniProtKB-KW"/>
</dbReference>
<dbReference type="Pfam" id="PF00612">
    <property type="entry name" value="IQ"/>
    <property type="match status" value="4"/>
</dbReference>
<sequence>MARLYSEYTKVIDINNLPDPTNTWELEERIGMGTYGEVFSARHKETGEIVAMKVLESLHEIMEEIEEEYIILRDLGNHPNIVKFKGIYLKLDPLGADQIWLGMELCASGSVTELAKSCIDRGQHLDELLIAHILKETLLALQHLHNNYVIHRDIKGHNILLNNNADIRIIDFGVSGHMEETKGRRYTSVGTPFWMAPEVIACEQQMDYNYDSRCDVWSLGITAIELADGEAPLADMHPMRALFRIPRDSPPLMKNPPKWSDDFKDFIRRCLVKDFESRPFVSSLLSHPFITQVPEDTTEIKRQLQNLVKAMGKVIHEPEVTTKHGKLRKSRHEAIDSYDDLALLEDLSEEGIVTHLFQRYMKGQIYTYIGDILLAVNPFTPLSIYSDEYSKLYSNCGKPDHPPHIFAIADQSFQMMMHHKHNQCIVISGESGAGKTESANFLVQQLTLLGRAPNRTLEDRILQVNPLIEAFGNAKTVINDNSSRFGKYLEMTFTPYGKVTGAKMSEYLLEKSRVIHQNQKEENFHIFYYIYDGLAHDDKDGKYHLDVKKDFRYMNSYNKDIIDVSSVSINRVKFRAVQHCFEMIGFKSQEVESVYKILSSILHIGNINFKEREMKYEQSCSVANPELLKIVASMLGINSKELNESLTTMGMVARGETIIRNNKVEEAVDARDSMAKVLYGRLFSWIVNKINALLKPKKATDSPTDSQVIGILDIFGFENFSTNSFEQLCINIANEQIQYYFNQHIFAWEMQEYKNEGIEATDVEFIDNRPVLDMFLTKPVGLLALLDEESHFPKATDQSLIDKFSNNIRSPYYTPAKGDGSLSFKVEHYAGRVEYDAVKFLEKNRDRLPPEIVNLLRMSEISLVRTLFQNPLTKTGALAWGSTSTPSSTINSPNSSTGSTFSIRSAHGSKGGSANASQTRSQQTVATYFRYSLMDLLSKMVAGTPHFVRCIRPNVENAAGLYDTDKVLLQLRYTGVLETTKIRRMGYSHRVPISEFLKRYYVLAFNWLEKVVVSKDSCRTLLTRIGLKDWAIGKTKVFLKYYHIEELSRKFEEHQQKIVLAQSVMRMWLQKQRFKKLVAKRQHSAVILQSFLRGYVARKIYMRSTKKRKVAATVIQTCIRGYLTRQKYQPVIEKRHKSAVIIQANLRGYFQRKSYKKAQHSKLYKIVRLQALIRGFLVRARMQAMKQRRLTRVDQAATTIQKHVRRWSQQNSYKALKSYQSQKETQLIYFSQQAEHYNNEARSSLLKTNTQVLPHMIEQQANGLLVDTPEPTAFAQEAEDSHSPLIQNETGETLTEEVLVTNGEAHTGLSDERVKQIQRLGDKKVPWTKEDDAYYSKIQEETRPAKKIRMSRKNDTSGWDKPLKMAQDQVLAAQFVRIVDVAPGMTVHPTIQTNPHVERQLSYSTSIPDTPPVEEPLSPGLKYEIITPPRVQSPPPKITSAIPTVIDPSLEISDLRESSKNGDAIDDPPSKRMLPEKLHFSFPPPPPSSPPPLIAPFSQRALKSPPLTRKPNASINEELQSVFKNRKHSQSFSPTSTQAPPLNGNANFNGDDLTPPPPLLSAKPIPPPPPAYSNYQSFVAPQGFIKNSKPSAQPNSFLLNRNSVDSNTISPPVMNGQPQMMNAESIASAIHSRQIVSQPPPPPPLNEISPSNRKKVQFQSGEADIINGGSIISQGSDSNEIEEDLPAAKDEIIEETRESSKKGTMQQIIMQGIKSRKLTPDPNSNIQSDDRSNKPNRFISDDDYKKEEEDESRVLFDFRSVLKKTNYNPNKTLRKLPEPEREVPQVDFRDVLKKRTLNGEENRLKKHVTAE</sequence>
<organism evidence="26 27">
    <name type="scientific">Owenia fusiformis</name>
    <name type="common">Polychaete worm</name>
    <dbReference type="NCBI Taxonomy" id="6347"/>
    <lineage>
        <taxon>Eukaryota</taxon>
        <taxon>Metazoa</taxon>
        <taxon>Spiralia</taxon>
        <taxon>Lophotrochozoa</taxon>
        <taxon>Annelida</taxon>
        <taxon>Polychaeta</taxon>
        <taxon>Sedentaria</taxon>
        <taxon>Canalipalpata</taxon>
        <taxon>Sabellida</taxon>
        <taxon>Oweniida</taxon>
        <taxon>Oweniidae</taxon>
        <taxon>Owenia</taxon>
    </lineage>
</organism>
<keyword evidence="13 21" id="KW-0518">Myosin</keyword>
<dbReference type="Pfam" id="PF00069">
    <property type="entry name" value="Pkinase"/>
    <property type="match status" value="1"/>
</dbReference>
<evidence type="ECO:0000256" key="4">
    <source>
        <dbReference type="ARBA" id="ARBA00012513"/>
    </source>
</evidence>
<dbReference type="InterPro" id="IPR017441">
    <property type="entry name" value="Protein_kinase_ATP_BS"/>
</dbReference>
<evidence type="ECO:0000313" key="27">
    <source>
        <dbReference type="Proteomes" id="UP000749559"/>
    </source>
</evidence>
<evidence type="ECO:0000256" key="12">
    <source>
        <dbReference type="ARBA" id="ARBA00022840"/>
    </source>
</evidence>
<dbReference type="InterPro" id="IPR036961">
    <property type="entry name" value="Kinesin_motor_dom_sf"/>
</dbReference>
<feature type="compositionally biased region" description="Low complexity" evidence="23">
    <location>
        <begin position="1664"/>
        <end position="1678"/>
    </location>
</feature>
<dbReference type="FunFam" id="1.20.58.530:FF:000010">
    <property type="entry name" value="Myosin IIIA"/>
    <property type="match status" value="1"/>
</dbReference>
<evidence type="ECO:0000313" key="26">
    <source>
        <dbReference type="EMBL" id="CAH1790112.1"/>
    </source>
</evidence>
<keyword evidence="10 21" id="KW-0547">Nucleotide-binding</keyword>
<dbReference type="PANTHER" id="PTHR46256">
    <property type="entry name" value="AGAP011099-PA"/>
    <property type="match status" value="1"/>
</dbReference>
<feature type="domain" description="Protein kinase" evidence="24">
    <location>
        <begin position="24"/>
        <end position="290"/>
    </location>
</feature>
<dbReference type="InterPro" id="IPR052409">
    <property type="entry name" value="Myosin-III_kinase_activity"/>
</dbReference>
<dbReference type="Gene3D" id="1.20.120.720">
    <property type="entry name" value="Myosin VI head, motor domain, U50 subdomain"/>
    <property type="match status" value="1"/>
</dbReference>
<dbReference type="PROSITE" id="PS51456">
    <property type="entry name" value="MYOSIN_MOTOR"/>
    <property type="match status" value="1"/>
</dbReference>
<dbReference type="Gene3D" id="4.10.270.10">
    <property type="entry name" value="Myosin, subunit A"/>
    <property type="match status" value="1"/>
</dbReference>
<comment type="subcellular location">
    <subcellularLocation>
        <location evidence="2">Cell projection</location>
    </subcellularLocation>
    <subcellularLocation>
        <location evidence="1">Cytoplasm</location>
        <location evidence="1">Cytoskeleton</location>
    </subcellularLocation>
</comment>
<keyword evidence="16" id="KW-0206">Cytoskeleton</keyword>
<dbReference type="SMART" id="SM00242">
    <property type="entry name" value="MYSc"/>
    <property type="match status" value="1"/>
</dbReference>
<evidence type="ECO:0000256" key="23">
    <source>
        <dbReference type="SAM" id="MobiDB-lite"/>
    </source>
</evidence>
<feature type="compositionally biased region" description="Polar residues" evidence="23">
    <location>
        <begin position="1530"/>
        <end position="1548"/>
    </location>
</feature>
<keyword evidence="14 21" id="KW-0505">Motor protein</keyword>
<evidence type="ECO:0000256" key="9">
    <source>
        <dbReference type="ARBA" id="ARBA00022737"/>
    </source>
</evidence>
<dbReference type="GO" id="GO:0007601">
    <property type="term" value="P:visual perception"/>
    <property type="evidence" value="ECO:0007669"/>
    <property type="project" value="UniProtKB-KW"/>
</dbReference>
<dbReference type="SUPFAM" id="SSF52540">
    <property type="entry name" value="P-loop containing nucleoside triphosphate hydrolases"/>
    <property type="match status" value="2"/>
</dbReference>
<keyword evidence="27" id="KW-1185">Reference proteome</keyword>
<keyword evidence="12 21" id="KW-0067">ATP-binding</keyword>
<evidence type="ECO:0000256" key="1">
    <source>
        <dbReference type="ARBA" id="ARBA00004245"/>
    </source>
</evidence>
<dbReference type="PROSITE" id="PS50096">
    <property type="entry name" value="IQ"/>
    <property type="match status" value="4"/>
</dbReference>
<evidence type="ECO:0000256" key="18">
    <source>
        <dbReference type="ARBA" id="ARBA00023305"/>
    </source>
</evidence>
<evidence type="ECO:0000256" key="19">
    <source>
        <dbReference type="ARBA" id="ARBA00047899"/>
    </source>
</evidence>
<feature type="region of interest" description="Disordered" evidence="23">
    <location>
        <begin position="882"/>
        <end position="919"/>
    </location>
</feature>
<keyword evidence="15 21" id="KW-0009">Actin-binding</keyword>
<dbReference type="PROSITE" id="PS50011">
    <property type="entry name" value="PROTEIN_KINASE_DOM"/>
    <property type="match status" value="1"/>
</dbReference>
<feature type="compositionally biased region" description="Low complexity" evidence="23">
    <location>
        <begin position="882"/>
        <end position="900"/>
    </location>
</feature>
<reference evidence="26" key="1">
    <citation type="submission" date="2022-03" db="EMBL/GenBank/DDBJ databases">
        <authorList>
            <person name="Martin C."/>
        </authorList>
    </citation>
    <scope>NUCLEOTIDE SEQUENCE</scope>
</reference>
<evidence type="ECO:0000256" key="21">
    <source>
        <dbReference type="PROSITE-ProRule" id="PRU00782"/>
    </source>
</evidence>
<keyword evidence="18" id="KW-0844">Vision</keyword>
<dbReference type="Pfam" id="PF00063">
    <property type="entry name" value="Myosin_head"/>
    <property type="match status" value="1"/>
</dbReference>
<feature type="compositionally biased region" description="Pro residues" evidence="23">
    <location>
        <begin position="1554"/>
        <end position="1571"/>
    </location>
</feature>
<keyword evidence="9" id="KW-0677">Repeat</keyword>
<dbReference type="GO" id="GO:0016459">
    <property type="term" value="C:myosin complex"/>
    <property type="evidence" value="ECO:0007669"/>
    <property type="project" value="UniProtKB-KW"/>
</dbReference>
<dbReference type="FunFam" id="1.10.510.10:FF:000421">
    <property type="entry name" value="Serine/threonine-protein kinase PAK 6"/>
    <property type="match status" value="1"/>
</dbReference>
<evidence type="ECO:0000256" key="16">
    <source>
        <dbReference type="ARBA" id="ARBA00023212"/>
    </source>
</evidence>
<feature type="compositionally biased region" description="Basic and acidic residues" evidence="23">
    <location>
        <begin position="1468"/>
        <end position="1479"/>
    </location>
</feature>
<comment type="catalytic activity">
    <reaction evidence="20">
        <text>L-seryl-[protein] + ATP = O-phospho-L-seryl-[protein] + ADP + H(+)</text>
        <dbReference type="Rhea" id="RHEA:17989"/>
        <dbReference type="Rhea" id="RHEA-COMP:9863"/>
        <dbReference type="Rhea" id="RHEA-COMP:11604"/>
        <dbReference type="ChEBI" id="CHEBI:15378"/>
        <dbReference type="ChEBI" id="CHEBI:29999"/>
        <dbReference type="ChEBI" id="CHEBI:30616"/>
        <dbReference type="ChEBI" id="CHEBI:83421"/>
        <dbReference type="ChEBI" id="CHEBI:456216"/>
        <dbReference type="EC" id="2.7.11.1"/>
    </reaction>
</comment>
<dbReference type="Gene3D" id="1.10.510.10">
    <property type="entry name" value="Transferase(Phosphotransferase) domain 1"/>
    <property type="match status" value="1"/>
</dbReference>
<dbReference type="InterPro" id="IPR027417">
    <property type="entry name" value="P-loop_NTPase"/>
</dbReference>
<evidence type="ECO:0000256" key="3">
    <source>
        <dbReference type="ARBA" id="ARBA00006998"/>
    </source>
</evidence>
<gene>
    <name evidence="26" type="ORF">OFUS_LOCUS15366</name>
</gene>
<name>A0A8S4P798_OWEFU</name>
<comment type="similarity">
    <text evidence="21">Belongs to the TRAFAC class myosin-kinesin ATPase superfamily. Myosin family.</text>
</comment>
<comment type="catalytic activity">
    <reaction evidence="19">
        <text>L-threonyl-[protein] + ATP = O-phospho-L-threonyl-[protein] + ADP + H(+)</text>
        <dbReference type="Rhea" id="RHEA:46608"/>
        <dbReference type="Rhea" id="RHEA-COMP:11060"/>
        <dbReference type="Rhea" id="RHEA-COMP:11605"/>
        <dbReference type="ChEBI" id="CHEBI:15378"/>
        <dbReference type="ChEBI" id="CHEBI:30013"/>
        <dbReference type="ChEBI" id="CHEBI:30616"/>
        <dbReference type="ChEBI" id="CHEBI:61977"/>
        <dbReference type="ChEBI" id="CHEBI:456216"/>
        <dbReference type="EC" id="2.7.11.1"/>
    </reaction>
</comment>
<evidence type="ECO:0000256" key="13">
    <source>
        <dbReference type="ARBA" id="ARBA00023123"/>
    </source>
</evidence>
<dbReference type="Gene3D" id="6.20.240.20">
    <property type="match status" value="1"/>
</dbReference>
<protein>
    <recommendedName>
        <fullName evidence="4">non-specific serine/threonine protein kinase</fullName>
        <ecNumber evidence="4">2.7.11.1</ecNumber>
    </recommendedName>
</protein>
<dbReference type="InterPro" id="IPR036083">
    <property type="entry name" value="MYSc_Myo3"/>
</dbReference>
<accession>A0A8S4P798</accession>
<dbReference type="Gene3D" id="1.10.10.820">
    <property type="match status" value="1"/>
</dbReference>
<evidence type="ECO:0000256" key="15">
    <source>
        <dbReference type="ARBA" id="ARBA00023203"/>
    </source>
</evidence>
<dbReference type="SUPFAM" id="SSF56112">
    <property type="entry name" value="Protein kinase-like (PK-like)"/>
    <property type="match status" value="1"/>
</dbReference>
<keyword evidence="17" id="KW-0966">Cell projection</keyword>
<dbReference type="CDD" id="cd01379">
    <property type="entry name" value="MYSc_Myo3"/>
    <property type="match status" value="1"/>
</dbReference>
<evidence type="ECO:0000256" key="22">
    <source>
        <dbReference type="PROSITE-ProRule" id="PRU10141"/>
    </source>
</evidence>
<comment type="caution">
    <text evidence="26">The sequence shown here is derived from an EMBL/GenBank/DDBJ whole genome shotgun (WGS) entry which is preliminary data.</text>
</comment>
<dbReference type="PRINTS" id="PR00193">
    <property type="entry name" value="MYOSINHEAVY"/>
</dbReference>
<feature type="compositionally biased region" description="Polar residues" evidence="23">
    <location>
        <begin position="1588"/>
        <end position="1618"/>
    </location>
</feature>
<dbReference type="InterPro" id="IPR000719">
    <property type="entry name" value="Prot_kinase_dom"/>
</dbReference>
<dbReference type="OrthoDB" id="2914378at2759"/>
<evidence type="ECO:0000259" key="24">
    <source>
        <dbReference type="PROSITE" id="PS50011"/>
    </source>
</evidence>
<dbReference type="GO" id="GO:0005524">
    <property type="term" value="F:ATP binding"/>
    <property type="evidence" value="ECO:0007669"/>
    <property type="project" value="UniProtKB-UniRule"/>
</dbReference>
<dbReference type="SMART" id="SM00015">
    <property type="entry name" value="IQ"/>
    <property type="match status" value="6"/>
</dbReference>
<dbReference type="GO" id="GO:0004674">
    <property type="term" value="F:protein serine/threonine kinase activity"/>
    <property type="evidence" value="ECO:0007669"/>
    <property type="project" value="UniProtKB-KW"/>
</dbReference>
<evidence type="ECO:0000259" key="25">
    <source>
        <dbReference type="PROSITE" id="PS51456"/>
    </source>
</evidence>
<evidence type="ECO:0000256" key="5">
    <source>
        <dbReference type="ARBA" id="ARBA00022490"/>
    </source>
</evidence>
<feature type="region of interest" description="Actin-binding" evidence="21">
    <location>
        <begin position="933"/>
        <end position="955"/>
    </location>
</feature>
<dbReference type="InterPro" id="IPR008271">
    <property type="entry name" value="Ser/Thr_kinase_AS"/>
</dbReference>
<proteinExistence type="inferred from homology"/>
<feature type="region of interest" description="Disordered" evidence="23">
    <location>
        <begin position="1400"/>
        <end position="1419"/>
    </location>
</feature>
<keyword evidence="5" id="KW-0963">Cytoplasm</keyword>
<dbReference type="GO" id="GO:0042995">
    <property type="term" value="C:cell projection"/>
    <property type="evidence" value="ECO:0007669"/>
    <property type="project" value="UniProtKB-SubCell"/>
</dbReference>
<dbReference type="InterPro" id="IPR001609">
    <property type="entry name" value="Myosin_head_motor_dom-like"/>
</dbReference>
<dbReference type="PANTHER" id="PTHR46256:SF3">
    <property type="entry name" value="MYOSIN MOTOR DOMAIN-CONTAINING PROTEIN"/>
    <property type="match status" value="1"/>
</dbReference>
<feature type="region of interest" description="Disordered" evidence="23">
    <location>
        <begin position="1634"/>
        <end position="1750"/>
    </location>
</feature>
<evidence type="ECO:0000256" key="2">
    <source>
        <dbReference type="ARBA" id="ARBA00004316"/>
    </source>
</evidence>
<feature type="binding site" evidence="22">
    <location>
        <position position="53"/>
    </location>
    <ligand>
        <name>ATP</name>
        <dbReference type="ChEBI" id="CHEBI:30616"/>
    </ligand>
</feature>
<keyword evidence="11" id="KW-0418">Kinase</keyword>
<keyword evidence="8" id="KW-0808">Transferase</keyword>
<feature type="compositionally biased region" description="Basic and acidic residues" evidence="23">
    <location>
        <begin position="1686"/>
        <end position="1701"/>
    </location>
</feature>
<dbReference type="GO" id="GO:0000146">
    <property type="term" value="F:microfilament motor activity"/>
    <property type="evidence" value="ECO:0007669"/>
    <property type="project" value="TreeGrafter"/>
</dbReference>
<evidence type="ECO:0000256" key="14">
    <source>
        <dbReference type="ARBA" id="ARBA00023175"/>
    </source>
</evidence>
<dbReference type="EMBL" id="CAIIXF020000007">
    <property type="protein sequence ID" value="CAH1790112.1"/>
    <property type="molecule type" value="Genomic_DNA"/>
</dbReference>
<evidence type="ECO:0000256" key="8">
    <source>
        <dbReference type="ARBA" id="ARBA00022679"/>
    </source>
</evidence>
<evidence type="ECO:0000256" key="10">
    <source>
        <dbReference type="ARBA" id="ARBA00022741"/>
    </source>
</evidence>
<feature type="binding site" evidence="21">
    <location>
        <begin position="429"/>
        <end position="436"/>
    </location>
    <ligand>
        <name>ATP</name>
        <dbReference type="ChEBI" id="CHEBI:30616"/>
    </ligand>
</feature>
<keyword evidence="7" id="KW-0716">Sensory transduction</keyword>
<dbReference type="Gene3D" id="3.40.850.10">
    <property type="entry name" value="Kinesin motor domain"/>
    <property type="match status" value="1"/>
</dbReference>
<dbReference type="GO" id="GO:0030832">
    <property type="term" value="P:regulation of actin filament length"/>
    <property type="evidence" value="ECO:0007669"/>
    <property type="project" value="TreeGrafter"/>
</dbReference>
<dbReference type="SMART" id="SM00220">
    <property type="entry name" value="S_TKc"/>
    <property type="match status" value="1"/>
</dbReference>
<dbReference type="EC" id="2.7.11.1" evidence="4"/>
<feature type="region of interest" description="Disordered" evidence="23">
    <location>
        <begin position="1516"/>
        <end position="1618"/>
    </location>
</feature>
<evidence type="ECO:0000256" key="20">
    <source>
        <dbReference type="ARBA" id="ARBA00048679"/>
    </source>
</evidence>
<comment type="similarity">
    <text evidence="3">In the C-terminal section; belongs to the TRAFAC class myosin-kinesin ATPase superfamily. Myosin family.</text>
</comment>
<dbReference type="InterPro" id="IPR011009">
    <property type="entry name" value="Kinase-like_dom_sf"/>
</dbReference>